<dbReference type="Proteomes" id="UP000270856">
    <property type="component" value="Unassembled WGS sequence"/>
</dbReference>
<sequence>MKIVDIFAEKLSSVAYKKEGSEEYDDCEYDRLLNLWTDVSYLYQYAKDNGVKNIDKFVKARLKDAETIEDFLDELIEDDIPLDKYFHQLDNNETGFKLLSLRKGKTSMKDSLRLYAIKIDDDCFLITGGAIKMSLKNKDHKDTREEMKKIAKVKSFLQDNGVVDKESFYEFRTEL</sequence>
<protein>
    <submittedName>
        <fullName evidence="1">Uncharacterized protein</fullName>
    </submittedName>
</protein>
<comment type="caution">
    <text evidence="1">The sequence shown here is derived from an EMBL/GenBank/DDBJ whole genome shotgun (WGS) entry which is preliminary data.</text>
</comment>
<name>A0A3N4NNV3_9FLAO</name>
<organism evidence="1 2">
    <name type="scientific">Aureibaculum marinum</name>
    <dbReference type="NCBI Taxonomy" id="2487930"/>
    <lineage>
        <taxon>Bacteria</taxon>
        <taxon>Pseudomonadati</taxon>
        <taxon>Bacteroidota</taxon>
        <taxon>Flavobacteriia</taxon>
        <taxon>Flavobacteriales</taxon>
        <taxon>Flavobacteriaceae</taxon>
        <taxon>Aureibaculum</taxon>
    </lineage>
</organism>
<gene>
    <name evidence="1" type="ORF">EGM88_10785</name>
</gene>
<dbReference type="OrthoDB" id="1067077at2"/>
<dbReference type="RefSeq" id="WP_123898297.1">
    <property type="nucleotide sequence ID" value="NZ_RPFJ01000013.1"/>
</dbReference>
<dbReference type="AlphaFoldDB" id="A0A3N4NNV3"/>
<accession>A0A3N4NNV3</accession>
<evidence type="ECO:0000313" key="1">
    <source>
        <dbReference type="EMBL" id="RPD96167.1"/>
    </source>
</evidence>
<keyword evidence="2" id="KW-1185">Reference proteome</keyword>
<proteinExistence type="predicted"/>
<dbReference type="EMBL" id="RPFJ01000013">
    <property type="protein sequence ID" value="RPD96167.1"/>
    <property type="molecule type" value="Genomic_DNA"/>
</dbReference>
<reference evidence="1 2" key="1">
    <citation type="submission" date="2018-11" db="EMBL/GenBank/DDBJ databases">
        <title>Aureibaculum marinum gen. nov., sp. nov., a member of the family Flavobacteriaceae isolated from the Bohai Sea.</title>
        <authorList>
            <person name="Ji X."/>
        </authorList>
    </citation>
    <scope>NUCLEOTIDE SEQUENCE [LARGE SCALE GENOMIC DNA]</scope>
    <source>
        <strain evidence="1 2">BH-SD17</strain>
    </source>
</reference>
<evidence type="ECO:0000313" key="2">
    <source>
        <dbReference type="Proteomes" id="UP000270856"/>
    </source>
</evidence>